<comment type="similarity">
    <text evidence="1 2">Belongs to the phD/YefM antitoxin family.</text>
</comment>
<gene>
    <name evidence="3" type="ORF">FD47_GL000944</name>
</gene>
<dbReference type="InterPro" id="IPR036165">
    <property type="entry name" value="YefM-like_sf"/>
</dbReference>
<comment type="caution">
    <text evidence="3">The sequence shown here is derived from an EMBL/GenBank/DDBJ whole genome shotgun (WGS) entry which is preliminary data.</text>
</comment>
<reference evidence="3 4" key="1">
    <citation type="journal article" date="2015" name="Genome Announc.">
        <title>Expanding the biotechnology potential of lactobacilli through comparative genomics of 213 strains and associated genera.</title>
        <authorList>
            <person name="Sun Z."/>
            <person name="Harris H.M."/>
            <person name="McCann A."/>
            <person name="Guo C."/>
            <person name="Argimon S."/>
            <person name="Zhang W."/>
            <person name="Yang X."/>
            <person name="Jeffery I.B."/>
            <person name="Cooney J.C."/>
            <person name="Kagawa T.F."/>
            <person name="Liu W."/>
            <person name="Song Y."/>
            <person name="Salvetti E."/>
            <person name="Wrobel A."/>
            <person name="Rasinkangas P."/>
            <person name="Parkhill J."/>
            <person name="Rea M.C."/>
            <person name="O'Sullivan O."/>
            <person name="Ritari J."/>
            <person name="Douillard F.P."/>
            <person name="Paul Ross R."/>
            <person name="Yang R."/>
            <person name="Briner A.E."/>
            <person name="Felis G.E."/>
            <person name="de Vos W.M."/>
            <person name="Barrangou R."/>
            <person name="Klaenhammer T.R."/>
            <person name="Caufield P.W."/>
            <person name="Cui Y."/>
            <person name="Zhang H."/>
            <person name="O'Toole P.W."/>
        </authorList>
    </citation>
    <scope>NUCLEOTIDE SEQUENCE [LARGE SCALE GENOMIC DNA]</scope>
    <source>
        <strain evidence="3 4">DSM 18390</strain>
    </source>
</reference>
<comment type="function">
    <text evidence="2">Antitoxin component of a type II toxin-antitoxin (TA) system.</text>
</comment>
<dbReference type="Proteomes" id="UP000051010">
    <property type="component" value="Unassembled WGS sequence"/>
</dbReference>
<dbReference type="EMBL" id="AZFZ01000002">
    <property type="protein sequence ID" value="KRM45757.1"/>
    <property type="molecule type" value="Genomic_DNA"/>
</dbReference>
<evidence type="ECO:0000313" key="3">
    <source>
        <dbReference type="EMBL" id="KRM45757.1"/>
    </source>
</evidence>
<dbReference type="PATRIC" id="fig|1423786.4.peg.996"/>
<accession>A0A0R1YTW0</accession>
<dbReference type="NCBIfam" id="TIGR01552">
    <property type="entry name" value="phd_fam"/>
    <property type="match status" value="1"/>
</dbReference>
<sequence>MKEYTPSDAQQHLSELIKYVNEQRKPVMITDPDGKDENSVVLMSKSDWDFLNQTRDD</sequence>
<dbReference type="Gene3D" id="3.40.1620.10">
    <property type="entry name" value="YefM-like domain"/>
    <property type="match status" value="1"/>
</dbReference>
<dbReference type="AlphaFoldDB" id="A0A0R1YTW0"/>
<dbReference type="SUPFAM" id="SSF143120">
    <property type="entry name" value="YefM-like"/>
    <property type="match status" value="1"/>
</dbReference>
<evidence type="ECO:0000313" key="4">
    <source>
        <dbReference type="Proteomes" id="UP000051010"/>
    </source>
</evidence>
<name>A0A0R1YTW0_9LACO</name>
<organism evidence="3 4">
    <name type="scientific">Lentilactobacillus parafarraginis DSM 18390 = JCM 14109</name>
    <dbReference type="NCBI Taxonomy" id="1423786"/>
    <lineage>
        <taxon>Bacteria</taxon>
        <taxon>Bacillati</taxon>
        <taxon>Bacillota</taxon>
        <taxon>Bacilli</taxon>
        <taxon>Lactobacillales</taxon>
        <taxon>Lactobacillaceae</taxon>
        <taxon>Lentilactobacillus</taxon>
    </lineage>
</organism>
<protein>
    <recommendedName>
        <fullName evidence="2">Antitoxin</fullName>
    </recommendedName>
</protein>
<evidence type="ECO:0000256" key="2">
    <source>
        <dbReference type="RuleBase" id="RU362080"/>
    </source>
</evidence>
<proteinExistence type="inferred from homology"/>
<evidence type="ECO:0000256" key="1">
    <source>
        <dbReference type="ARBA" id="ARBA00009981"/>
    </source>
</evidence>
<dbReference type="RefSeq" id="WP_082402573.1">
    <property type="nucleotide sequence ID" value="NZ_AZFZ01000002.1"/>
</dbReference>
<dbReference type="InterPro" id="IPR006442">
    <property type="entry name" value="Antitoxin_Phd/YefM"/>
</dbReference>
<dbReference type="Pfam" id="PF02604">
    <property type="entry name" value="PhdYeFM_antitox"/>
    <property type="match status" value="1"/>
</dbReference>